<feature type="coiled-coil region" evidence="1">
    <location>
        <begin position="1"/>
        <end position="67"/>
    </location>
</feature>
<evidence type="ECO:0000313" key="3">
    <source>
        <dbReference type="Proteomes" id="UP000238479"/>
    </source>
</evidence>
<gene>
    <name evidence="2" type="ORF">RchiOBHm_Chr6g0271001</name>
</gene>
<feature type="coiled-coil region" evidence="1">
    <location>
        <begin position="165"/>
        <end position="206"/>
    </location>
</feature>
<protein>
    <submittedName>
        <fullName evidence="2">Uncharacterized protein</fullName>
    </submittedName>
</protein>
<dbReference type="InterPro" id="IPR040262">
    <property type="entry name" value="At4g38062-like"/>
</dbReference>
<sequence length="931" mass="108527">MENVYKELDNVKAEMERLKAELRVEKGISDTLKKSHSEQLIKFQQAKREVEKQAQELNVKLDEISQVRKVSETLQSCLHEKESSLRHLSSLHEKLRADCELKLKKLEGENKELAFAFDEVSEKNKQLEQNACASSREIEGLKRRLLTTESKCYEAEQKAQAAKDLRQRDDIIMNLEEENRNAQDQLKWKKEQFKHLEEAHRRLQDQFKLNKDEWERGKSALIEEISLLQTSLDSKTRILTDIQKRLQMCNQALAREESMRKFLEVEISEFKSRYEDVFAQCQQERSKFESLTVQRDEEIAKLRNSIGTRDTSTKEMEFRIAHLEQENQELRESLKELQESQIRNAGATSLTKLRNKIRGLEQAHSNCSRNLKAKESEWSYQIEKMNGVLNGYNSELKGKEKQIQETELELESCQSMIEVLSEEISIILTIFKSEFLEAFSKNSDPKAEVELCGEMDNKISVFTAQLEMKDCDFRKVLLDLEQEHEQVEILMKRVRSLELTEQRQNNKEEELKQHKNMLEELSVHQLYLKGQFLLMEGEKQDISETLEKVNLELAEKICEISRLEDELKSWKSSAESLKICCEENQEKCRQIEDSIPVQTKNEEILKNERESLISIIKEKNNTLEVLQQQIVLLAAKNEEVEACTQDKENLIQNAKDKDSCIENLHKDISQLEQECIRREMEATILARFEAEKCVGRDKERLFKVISEKDQNIQSLEVYAVSLEQDLTTVLTSSFAEVVENLVTIDVLTEALKKAKHMSELQIEHRNKRIVDLEKEVTGSRQRLIHQEEALFHLKQQVEELEALLEAKKLETNKLMVEQRISEGIVKQLEYEKAILLQDTTKLSKERENIFVHLEEFCDRIGELTYEDTRMMDVLEAMLQGFKEEVGPPVGLTVDNLLYDSTQENESTTISASARKIEASAGRLPLKEMNLR</sequence>
<feature type="coiled-coil region" evidence="1">
    <location>
        <begin position="609"/>
        <end position="681"/>
    </location>
</feature>
<feature type="coiled-coil region" evidence="1">
    <location>
        <begin position="103"/>
        <end position="130"/>
    </location>
</feature>
<dbReference type="PANTHER" id="PTHR45287">
    <property type="entry name" value="OS03G0691500 PROTEIN"/>
    <property type="match status" value="1"/>
</dbReference>
<accession>A0A2P6PQV6</accession>
<dbReference type="PANTHER" id="PTHR45287:SF3">
    <property type="entry name" value="PROTEIN, PUTATIVE-RELATED"/>
    <property type="match status" value="1"/>
</dbReference>
<comment type="caution">
    <text evidence="2">The sequence shown here is derived from an EMBL/GenBank/DDBJ whole genome shotgun (WGS) entry which is preliminary data.</text>
</comment>
<keyword evidence="1" id="KW-0175">Coiled coil</keyword>
<name>A0A2P6PQV6_ROSCH</name>
<reference evidence="2 3" key="1">
    <citation type="journal article" date="2018" name="Nat. Genet.">
        <title>The Rosa genome provides new insights in the design of modern roses.</title>
        <authorList>
            <person name="Bendahmane M."/>
        </authorList>
    </citation>
    <scope>NUCLEOTIDE SEQUENCE [LARGE SCALE GENOMIC DNA]</scope>
    <source>
        <strain evidence="3">cv. Old Blush</strain>
    </source>
</reference>
<feature type="coiled-coil region" evidence="1">
    <location>
        <begin position="783"/>
        <end position="817"/>
    </location>
</feature>
<dbReference type="STRING" id="74649.A0A2P6PQV6"/>
<feature type="coiled-coil region" evidence="1">
    <location>
        <begin position="313"/>
        <end position="423"/>
    </location>
</feature>
<dbReference type="OMA" id="QDKIKWR"/>
<proteinExistence type="predicted"/>
<evidence type="ECO:0000256" key="1">
    <source>
        <dbReference type="SAM" id="Coils"/>
    </source>
</evidence>
<keyword evidence="3" id="KW-1185">Reference proteome</keyword>
<organism evidence="2 3">
    <name type="scientific">Rosa chinensis</name>
    <name type="common">China rose</name>
    <dbReference type="NCBI Taxonomy" id="74649"/>
    <lineage>
        <taxon>Eukaryota</taxon>
        <taxon>Viridiplantae</taxon>
        <taxon>Streptophyta</taxon>
        <taxon>Embryophyta</taxon>
        <taxon>Tracheophyta</taxon>
        <taxon>Spermatophyta</taxon>
        <taxon>Magnoliopsida</taxon>
        <taxon>eudicotyledons</taxon>
        <taxon>Gunneridae</taxon>
        <taxon>Pentapetalae</taxon>
        <taxon>rosids</taxon>
        <taxon>fabids</taxon>
        <taxon>Rosales</taxon>
        <taxon>Rosaceae</taxon>
        <taxon>Rosoideae</taxon>
        <taxon>Rosoideae incertae sedis</taxon>
        <taxon>Rosa</taxon>
    </lineage>
</organism>
<feature type="coiled-coil region" evidence="1">
    <location>
        <begin position="477"/>
        <end position="573"/>
    </location>
</feature>
<dbReference type="OrthoDB" id="685795at2759"/>
<dbReference type="Proteomes" id="UP000238479">
    <property type="component" value="Chromosome 6"/>
</dbReference>
<dbReference type="Gramene" id="PRQ24310">
    <property type="protein sequence ID" value="PRQ24310"/>
    <property type="gene ID" value="RchiOBHm_Chr6g0271001"/>
</dbReference>
<dbReference type="EMBL" id="PDCK01000044">
    <property type="protein sequence ID" value="PRQ24310.1"/>
    <property type="molecule type" value="Genomic_DNA"/>
</dbReference>
<dbReference type="AlphaFoldDB" id="A0A2P6PQV6"/>
<evidence type="ECO:0000313" key="2">
    <source>
        <dbReference type="EMBL" id="PRQ24310.1"/>
    </source>
</evidence>